<dbReference type="InterPro" id="IPR019052">
    <property type="entry name" value="DUF2383"/>
</dbReference>
<sequence>MENNTVNIEVLNDLIEINNDRIVGYQKATEELKTEDNDLRSLFAEMIVLSQNNKSDLTKEVQVLGAEPESGTTNSGKIYRAWMDIKAVFTGHDRETVLENCEFGEDAAKRAYKMALETEGLAGHLVALISSQQTAQKAAHDQIKAIRDQVAK</sequence>
<reference evidence="2 3" key="1">
    <citation type="submission" date="2016-08" db="EMBL/GenBank/DDBJ databases">
        <authorList>
            <person name="Seilhamer J.J."/>
        </authorList>
    </citation>
    <scope>NUCLEOTIDE SEQUENCE [LARGE SCALE GENOMIC DNA]</scope>
    <source>
        <strain evidence="2 3">DX4</strain>
    </source>
</reference>
<dbReference type="AlphaFoldDB" id="A0A1D7QFQ6"/>
<dbReference type="InterPro" id="IPR016920">
    <property type="entry name" value="UCP029477"/>
</dbReference>
<dbReference type="InterPro" id="IPR011971">
    <property type="entry name" value="CHP02284"/>
</dbReference>
<gene>
    <name evidence="2" type="ORF">BFS30_09660</name>
</gene>
<evidence type="ECO:0000313" key="3">
    <source>
        <dbReference type="Proteomes" id="UP000094313"/>
    </source>
</evidence>
<keyword evidence="3" id="KW-1185">Reference proteome</keyword>
<dbReference type="KEGG" id="psty:BFS30_09660"/>
<proteinExistence type="predicted"/>
<dbReference type="PIRSF" id="PIRSF029477">
    <property type="entry name" value="UCP029477"/>
    <property type="match status" value="1"/>
</dbReference>
<dbReference type="Proteomes" id="UP000094313">
    <property type="component" value="Chromosome"/>
</dbReference>
<dbReference type="NCBIfam" id="TIGR02284">
    <property type="entry name" value="PA2169 family four-helix-bundle protein"/>
    <property type="match status" value="1"/>
</dbReference>
<feature type="domain" description="DUF2383" evidence="1">
    <location>
        <begin position="8"/>
        <end position="117"/>
    </location>
</feature>
<organism evidence="2 3">
    <name type="scientific">Pedobacter steynii</name>
    <dbReference type="NCBI Taxonomy" id="430522"/>
    <lineage>
        <taxon>Bacteria</taxon>
        <taxon>Pseudomonadati</taxon>
        <taxon>Bacteroidota</taxon>
        <taxon>Sphingobacteriia</taxon>
        <taxon>Sphingobacteriales</taxon>
        <taxon>Sphingobacteriaceae</taxon>
        <taxon>Pedobacter</taxon>
    </lineage>
</organism>
<evidence type="ECO:0000259" key="1">
    <source>
        <dbReference type="Pfam" id="PF09537"/>
    </source>
</evidence>
<name>A0A1D7QFQ6_9SPHI</name>
<protein>
    <submittedName>
        <fullName evidence="2">Aldehyde dehydrogenase</fullName>
    </submittedName>
</protein>
<accession>A0A1D7QFQ6</accession>
<dbReference type="EMBL" id="CP017141">
    <property type="protein sequence ID" value="AOM77409.1"/>
    <property type="molecule type" value="Genomic_DNA"/>
</dbReference>
<dbReference type="InterPro" id="IPR012347">
    <property type="entry name" value="Ferritin-like"/>
</dbReference>
<dbReference type="OrthoDB" id="282393at2"/>
<dbReference type="Pfam" id="PF09537">
    <property type="entry name" value="DUF2383"/>
    <property type="match status" value="1"/>
</dbReference>
<evidence type="ECO:0000313" key="2">
    <source>
        <dbReference type="EMBL" id="AOM77409.1"/>
    </source>
</evidence>
<dbReference type="RefSeq" id="WP_069379099.1">
    <property type="nucleotide sequence ID" value="NZ_CP017141.1"/>
</dbReference>
<dbReference type="Gene3D" id="1.20.1260.10">
    <property type="match status" value="1"/>
</dbReference>